<reference evidence="2 3" key="1">
    <citation type="journal article" date="2015" name="Sci. Rep.">
        <title>The power of single molecule real-time sequencing technology in the de novo assembly of a eukaryotic genome.</title>
        <authorList>
            <person name="Sakai H."/>
            <person name="Naito K."/>
            <person name="Ogiso-Tanaka E."/>
            <person name="Takahashi Y."/>
            <person name="Iseki K."/>
            <person name="Muto C."/>
            <person name="Satou K."/>
            <person name="Teruya K."/>
            <person name="Shiroma A."/>
            <person name="Shimoji M."/>
            <person name="Hirano T."/>
            <person name="Itoh T."/>
            <person name="Kaga A."/>
            <person name="Tomooka N."/>
        </authorList>
    </citation>
    <scope>NUCLEOTIDE SEQUENCE [LARGE SCALE GENOMIC DNA]</scope>
    <source>
        <strain evidence="3">cv. Shumari</strain>
    </source>
</reference>
<proteinExistence type="predicted"/>
<evidence type="ECO:0000313" key="2">
    <source>
        <dbReference type="EMBL" id="BAT85033.1"/>
    </source>
</evidence>
<dbReference type="EMBL" id="AP015037">
    <property type="protein sequence ID" value="BAT85033.1"/>
    <property type="molecule type" value="Genomic_DNA"/>
</dbReference>
<keyword evidence="3" id="KW-1185">Reference proteome</keyword>
<protein>
    <submittedName>
        <fullName evidence="2">Uncharacterized protein</fullName>
    </submittedName>
</protein>
<feature type="non-terminal residue" evidence="2">
    <location>
        <position position="1"/>
    </location>
</feature>
<gene>
    <name evidence="2" type="primary">Vigan.04G252400</name>
    <name evidence="2" type="ORF">VIGAN_04252400</name>
</gene>
<dbReference type="Proteomes" id="UP000291084">
    <property type="component" value="Chromosome 4"/>
</dbReference>
<sequence length="79" mass="9498">NTHQKNYQHMQHQNPLPKIRIRDSKKFIPCSNNHCHWTNPLHKKGNNFHRIHTKLHIDSNDNNRHREAGHTDVENKQNP</sequence>
<evidence type="ECO:0000256" key="1">
    <source>
        <dbReference type="SAM" id="MobiDB-lite"/>
    </source>
</evidence>
<name>A0A0S3RWT3_PHAAN</name>
<feature type="region of interest" description="Disordered" evidence="1">
    <location>
        <begin position="56"/>
        <end position="79"/>
    </location>
</feature>
<accession>A0A0S3RWT3</accession>
<dbReference type="AlphaFoldDB" id="A0A0S3RWT3"/>
<organism evidence="2 3">
    <name type="scientific">Vigna angularis var. angularis</name>
    <dbReference type="NCBI Taxonomy" id="157739"/>
    <lineage>
        <taxon>Eukaryota</taxon>
        <taxon>Viridiplantae</taxon>
        <taxon>Streptophyta</taxon>
        <taxon>Embryophyta</taxon>
        <taxon>Tracheophyta</taxon>
        <taxon>Spermatophyta</taxon>
        <taxon>Magnoliopsida</taxon>
        <taxon>eudicotyledons</taxon>
        <taxon>Gunneridae</taxon>
        <taxon>Pentapetalae</taxon>
        <taxon>rosids</taxon>
        <taxon>fabids</taxon>
        <taxon>Fabales</taxon>
        <taxon>Fabaceae</taxon>
        <taxon>Papilionoideae</taxon>
        <taxon>50 kb inversion clade</taxon>
        <taxon>NPAAA clade</taxon>
        <taxon>indigoferoid/millettioid clade</taxon>
        <taxon>Phaseoleae</taxon>
        <taxon>Vigna</taxon>
    </lineage>
</organism>
<evidence type="ECO:0000313" key="3">
    <source>
        <dbReference type="Proteomes" id="UP000291084"/>
    </source>
</evidence>